<dbReference type="EMBL" id="JAENJH010000008">
    <property type="protein sequence ID" value="MBK1787848.1"/>
    <property type="molecule type" value="Genomic_DNA"/>
</dbReference>
<comment type="caution">
    <text evidence="3">The sequence shown here is derived from an EMBL/GenBank/DDBJ whole genome shotgun (WGS) entry which is preliminary data.</text>
</comment>
<feature type="transmembrane region" description="Helical" evidence="1">
    <location>
        <begin position="63"/>
        <end position="81"/>
    </location>
</feature>
<keyword evidence="4" id="KW-1185">Reference proteome</keyword>
<evidence type="ECO:0000256" key="1">
    <source>
        <dbReference type="SAM" id="Phobius"/>
    </source>
</evidence>
<dbReference type="PANTHER" id="PTHR34473">
    <property type="entry name" value="UPF0699 TRANSMEMBRANE PROTEIN YDBS"/>
    <property type="match status" value="1"/>
</dbReference>
<reference evidence="3" key="1">
    <citation type="submission" date="2020-12" db="EMBL/GenBank/DDBJ databases">
        <title>Prauserella sp. ASG 168, a novel actinomycete isolated from cave rock.</title>
        <authorList>
            <person name="Suriyachadkun C."/>
        </authorList>
    </citation>
    <scope>NUCLEOTIDE SEQUENCE</scope>
    <source>
        <strain evidence="3">ASG 168</strain>
    </source>
</reference>
<sequence>MTSSPIDSEYVVDDEAPVRLREPRHRLAPRAIVWWTLRAVITVGVVLGLLAALRAVAEAARPAIDQLLVGTAVAGVLYVAIMPTWRFLIHRWETTDEGVYSASGWLVRQWQIAPASRIQTVDTKRGPLQQLLGLATVTVTTASAQGPVKITGLDAEIASEAAGHLSRVTQRTTGDAT</sequence>
<feature type="transmembrane region" description="Helical" evidence="1">
    <location>
        <begin position="31"/>
        <end position="57"/>
    </location>
</feature>
<evidence type="ECO:0000313" key="3">
    <source>
        <dbReference type="EMBL" id="MBK1787848.1"/>
    </source>
</evidence>
<dbReference type="InterPro" id="IPR005182">
    <property type="entry name" value="YdbS-like_PH"/>
</dbReference>
<dbReference type="Pfam" id="PF03703">
    <property type="entry name" value="bPH_2"/>
    <property type="match status" value="1"/>
</dbReference>
<keyword evidence="1" id="KW-0812">Transmembrane</keyword>
<name>A0A934QWP9_9PSEU</name>
<dbReference type="Proteomes" id="UP000635245">
    <property type="component" value="Unassembled WGS sequence"/>
</dbReference>
<organism evidence="3 4">
    <name type="scientific">Prauserella cavernicola</name>
    <dbReference type="NCBI Taxonomy" id="2800127"/>
    <lineage>
        <taxon>Bacteria</taxon>
        <taxon>Bacillati</taxon>
        <taxon>Actinomycetota</taxon>
        <taxon>Actinomycetes</taxon>
        <taxon>Pseudonocardiales</taxon>
        <taxon>Pseudonocardiaceae</taxon>
        <taxon>Prauserella</taxon>
    </lineage>
</organism>
<dbReference type="RefSeq" id="WP_200322974.1">
    <property type="nucleotide sequence ID" value="NZ_JAENJH010000008.1"/>
</dbReference>
<keyword evidence="1" id="KW-1133">Transmembrane helix</keyword>
<protein>
    <submittedName>
        <fullName evidence="3">PH domain-containing protein</fullName>
    </submittedName>
</protein>
<dbReference type="PANTHER" id="PTHR34473:SF3">
    <property type="entry name" value="TRANSMEMBRANE PROTEIN-RELATED"/>
    <property type="match status" value="1"/>
</dbReference>
<proteinExistence type="predicted"/>
<evidence type="ECO:0000313" key="4">
    <source>
        <dbReference type="Proteomes" id="UP000635245"/>
    </source>
</evidence>
<accession>A0A934QWP9</accession>
<evidence type="ECO:0000259" key="2">
    <source>
        <dbReference type="Pfam" id="PF03703"/>
    </source>
</evidence>
<keyword evidence="1" id="KW-0472">Membrane</keyword>
<feature type="domain" description="YdbS-like PH" evidence="2">
    <location>
        <begin position="91"/>
        <end position="163"/>
    </location>
</feature>
<gene>
    <name evidence="3" type="ORF">JHE00_26260</name>
</gene>
<dbReference type="AlphaFoldDB" id="A0A934QWP9"/>